<keyword evidence="2" id="KW-1185">Reference proteome</keyword>
<dbReference type="Proteomes" id="UP000593598">
    <property type="component" value="Segment"/>
</dbReference>
<dbReference type="EMBL" id="MT774403">
    <property type="protein sequence ID" value="QOR57399.1"/>
    <property type="molecule type" value="Genomic_DNA"/>
</dbReference>
<protein>
    <submittedName>
        <fullName evidence="1">Uncharacterized protein</fullName>
    </submittedName>
</protein>
<dbReference type="KEGG" id="vg:65131338"/>
<accession>A0A7M1RUM8</accession>
<evidence type="ECO:0000313" key="1">
    <source>
        <dbReference type="EMBL" id="QOR57399.1"/>
    </source>
</evidence>
<dbReference type="RefSeq" id="YP_010112851.1">
    <property type="nucleotide sequence ID" value="NC_055896.1"/>
</dbReference>
<evidence type="ECO:0000313" key="2">
    <source>
        <dbReference type="Proteomes" id="UP000593598"/>
    </source>
</evidence>
<name>A0A7M1RUM8_9CAUD</name>
<dbReference type="GeneID" id="65131338"/>
<sequence length="91" mass="10579">MKYIVVPAEMLIDITQNTLDEMHLVFRYSVDGTEVIMKVANYELLFPSIMTLPLTDEDEVTEVVYPYPTYEGDALEELLNSDEWTNKEELL</sequence>
<reference evidence="1 2" key="1">
    <citation type="submission" date="2020-07" db="EMBL/GenBank/DDBJ databases">
        <title>Taxonomic proposal: Crassvirales, a new order of highly abundant and diverse bacterial viruses.</title>
        <authorList>
            <person name="Shkoporov A.N."/>
            <person name="Stockdale S.R."/>
            <person name="Guerin E."/>
            <person name="Ross R.P."/>
            <person name="Hill C."/>
        </authorList>
    </citation>
    <scope>NUCLEOTIDE SEQUENCE [LARGE SCALE GENOMIC DNA]</scope>
</reference>
<organism evidence="1 2">
    <name type="scientific">uncultured phage cr113_1</name>
    <dbReference type="NCBI Taxonomy" id="2772087"/>
    <lineage>
        <taxon>Viruses</taxon>
        <taxon>Duplodnaviria</taxon>
        <taxon>Heunggongvirae</taxon>
        <taxon>Uroviricota</taxon>
        <taxon>Caudoviricetes</taxon>
        <taxon>Crassvirales</taxon>
        <taxon>Suoliviridae</taxon>
        <taxon>Loutivirinae</taxon>
        <taxon>Buchavirus</taxon>
        <taxon>Buchavirus coli</taxon>
    </lineage>
</organism>
<proteinExistence type="predicted"/>